<dbReference type="Gene3D" id="3.40.525.10">
    <property type="entry name" value="CRAL-TRIO lipid binding domain"/>
    <property type="match status" value="1"/>
</dbReference>
<dbReference type="Pfam" id="PF00650">
    <property type="entry name" value="CRAL_TRIO"/>
    <property type="match status" value="1"/>
</dbReference>
<evidence type="ECO:0000313" key="4">
    <source>
        <dbReference type="Proteomes" id="UP000822688"/>
    </source>
</evidence>
<dbReference type="SUPFAM" id="SSF52087">
    <property type="entry name" value="CRAL/TRIO domain"/>
    <property type="match status" value="1"/>
</dbReference>
<dbReference type="PANTHER" id="PTHR47041:SF2">
    <property type="entry name" value="SEC14 CYTOSOLIC FACTOR FAMILY PROTEIN _ PHOSPHOGLYCERIDE TRANSFER FAMILY PROTEIN"/>
    <property type="match status" value="1"/>
</dbReference>
<proteinExistence type="predicted"/>
<dbReference type="Proteomes" id="UP000822688">
    <property type="component" value="Chromosome 1"/>
</dbReference>
<dbReference type="InterPro" id="IPR001251">
    <property type="entry name" value="CRAL-TRIO_dom"/>
</dbReference>
<dbReference type="AlphaFoldDB" id="A0A8T0JA39"/>
<dbReference type="SMART" id="SM00516">
    <property type="entry name" value="SEC14"/>
    <property type="match status" value="1"/>
</dbReference>
<dbReference type="InterPro" id="IPR036273">
    <property type="entry name" value="CRAL/TRIO_N_dom_sf"/>
</dbReference>
<protein>
    <recommendedName>
        <fullName evidence="2">CRAL-TRIO domain-containing protein</fullName>
    </recommendedName>
</protein>
<sequence length="469" mass="51691">MEENVEARIHGEQGAVGRVRVVKKRGMEMGFPGAEWRGAVVASARRPRGVKRTAGSVLVFCGKLAALEVLRRGTQARCRLVWWALQGLSVSGAPGLGWLRRWAPFRALADASESFSKPMIFLSLTTVVVSAYNEAREKKTSDVSDKDPGVHLAVVDTGTGEIEEEILVVDKEMATSVAPMKEELSKHGVIVPERVADDEVRRFWLASKGDTAKFVTMMRRTLEWRQSYDFMPESELRGWSSLVFWHLRDAHDRPILIIRLGPACNGLTPAQRPQFAQAVISQVEYGIQNLLTTDDPRLTVVMDCQGTTAFGFPVKMLKSCVALVQEHYPMRLASLFVVNAPPLVHAVANAIIQMLRPATREKIRVEGDQYVEVLAKSFGGLDTLPAVLGGTCSCATCVASEEKVNAKVSLMDSLANSEAKQPEYHVEVPVKTMHDVVLSARNPHLPMLRVIILCLVGLWIVIAMLSGRS</sequence>
<dbReference type="EMBL" id="CM026421">
    <property type="protein sequence ID" value="KAG0591819.1"/>
    <property type="molecule type" value="Genomic_DNA"/>
</dbReference>
<feature type="transmembrane region" description="Helical" evidence="1">
    <location>
        <begin position="447"/>
        <end position="466"/>
    </location>
</feature>
<dbReference type="SUPFAM" id="SSF46938">
    <property type="entry name" value="CRAL/TRIO N-terminal domain"/>
    <property type="match status" value="1"/>
</dbReference>
<evidence type="ECO:0000313" key="3">
    <source>
        <dbReference type="EMBL" id="KAG0591819.1"/>
    </source>
</evidence>
<gene>
    <name evidence="3" type="ORF">KC19_1G204600</name>
</gene>
<organism evidence="3 4">
    <name type="scientific">Ceratodon purpureus</name>
    <name type="common">Fire moss</name>
    <name type="synonym">Dicranum purpureum</name>
    <dbReference type="NCBI Taxonomy" id="3225"/>
    <lineage>
        <taxon>Eukaryota</taxon>
        <taxon>Viridiplantae</taxon>
        <taxon>Streptophyta</taxon>
        <taxon>Embryophyta</taxon>
        <taxon>Bryophyta</taxon>
        <taxon>Bryophytina</taxon>
        <taxon>Bryopsida</taxon>
        <taxon>Dicranidae</taxon>
        <taxon>Pseudoditrichales</taxon>
        <taxon>Ditrichaceae</taxon>
        <taxon>Ceratodon</taxon>
    </lineage>
</organism>
<keyword evidence="1" id="KW-0472">Membrane</keyword>
<evidence type="ECO:0000259" key="2">
    <source>
        <dbReference type="PROSITE" id="PS50191"/>
    </source>
</evidence>
<accession>A0A8T0JA39</accession>
<dbReference type="CDD" id="cd00170">
    <property type="entry name" value="SEC14"/>
    <property type="match status" value="1"/>
</dbReference>
<name>A0A8T0JA39_CERPU</name>
<dbReference type="PROSITE" id="PS50191">
    <property type="entry name" value="CRAL_TRIO"/>
    <property type="match status" value="1"/>
</dbReference>
<dbReference type="InterPro" id="IPR036865">
    <property type="entry name" value="CRAL-TRIO_dom_sf"/>
</dbReference>
<keyword evidence="1" id="KW-1133">Transmembrane helix</keyword>
<evidence type="ECO:0000256" key="1">
    <source>
        <dbReference type="SAM" id="Phobius"/>
    </source>
</evidence>
<reference evidence="3" key="1">
    <citation type="submission" date="2020-06" db="EMBL/GenBank/DDBJ databases">
        <title>WGS assembly of Ceratodon purpureus strain R40.</title>
        <authorList>
            <person name="Carey S.B."/>
            <person name="Jenkins J."/>
            <person name="Shu S."/>
            <person name="Lovell J.T."/>
            <person name="Sreedasyam A."/>
            <person name="Maumus F."/>
            <person name="Tiley G.P."/>
            <person name="Fernandez-Pozo N."/>
            <person name="Barry K."/>
            <person name="Chen C."/>
            <person name="Wang M."/>
            <person name="Lipzen A."/>
            <person name="Daum C."/>
            <person name="Saski C.A."/>
            <person name="Payton A.C."/>
            <person name="Mcbreen J.C."/>
            <person name="Conrad R.E."/>
            <person name="Kollar L.M."/>
            <person name="Olsson S."/>
            <person name="Huttunen S."/>
            <person name="Landis J.B."/>
            <person name="Wickett N.J."/>
            <person name="Johnson M.G."/>
            <person name="Rensing S.A."/>
            <person name="Grimwood J."/>
            <person name="Schmutz J."/>
            <person name="Mcdaniel S.F."/>
        </authorList>
    </citation>
    <scope>NUCLEOTIDE SEQUENCE</scope>
    <source>
        <strain evidence="3">R40</strain>
    </source>
</reference>
<keyword evidence="4" id="KW-1185">Reference proteome</keyword>
<feature type="domain" description="CRAL-TRIO" evidence="2">
    <location>
        <begin position="232"/>
        <end position="396"/>
    </location>
</feature>
<comment type="caution">
    <text evidence="3">The sequence shown here is derived from an EMBL/GenBank/DDBJ whole genome shotgun (WGS) entry which is preliminary data.</text>
</comment>
<dbReference type="PANTHER" id="PTHR47041">
    <property type="entry name" value="SEC14 CYTOSOLIC FACTOR FAMILY PROTEIN / PHOSPHOGLYCERIDE TRANSFER FAMILY PROTEIN"/>
    <property type="match status" value="1"/>
</dbReference>
<keyword evidence="1" id="KW-0812">Transmembrane</keyword>